<evidence type="ECO:0000256" key="2">
    <source>
        <dbReference type="ARBA" id="ARBA00023015"/>
    </source>
</evidence>
<dbReference type="SUPFAM" id="SSF47459">
    <property type="entry name" value="HLH, helix-loop-helix DNA-binding domain"/>
    <property type="match status" value="1"/>
</dbReference>
<name>A0AAN9RNV0_PHACN</name>
<comment type="caution">
    <text evidence="5">The sequence shown here is derived from an EMBL/GenBank/DDBJ whole genome shotgun (WGS) entry which is preliminary data.</text>
</comment>
<evidence type="ECO:0008006" key="7">
    <source>
        <dbReference type="Google" id="ProtNLM"/>
    </source>
</evidence>
<gene>
    <name evidence="5" type="ORF">VNO80_04597</name>
</gene>
<evidence type="ECO:0000256" key="3">
    <source>
        <dbReference type="ARBA" id="ARBA00023163"/>
    </source>
</evidence>
<dbReference type="EMBL" id="JAYMYR010000002">
    <property type="protein sequence ID" value="KAK7379144.1"/>
    <property type="molecule type" value="Genomic_DNA"/>
</dbReference>
<evidence type="ECO:0000256" key="1">
    <source>
        <dbReference type="ARBA" id="ARBA00004123"/>
    </source>
</evidence>
<dbReference type="GO" id="GO:0046983">
    <property type="term" value="F:protein dimerization activity"/>
    <property type="evidence" value="ECO:0007669"/>
    <property type="project" value="InterPro"/>
</dbReference>
<accession>A0AAN9RNV0</accession>
<keyword evidence="3" id="KW-0804">Transcription</keyword>
<dbReference type="PANTHER" id="PTHR46807">
    <property type="entry name" value="TRANSCRIPTION FACTOR PIF3"/>
    <property type="match status" value="1"/>
</dbReference>
<organism evidence="5 6">
    <name type="scientific">Phaseolus coccineus</name>
    <name type="common">Scarlet runner bean</name>
    <name type="synonym">Phaseolus multiflorus</name>
    <dbReference type="NCBI Taxonomy" id="3886"/>
    <lineage>
        <taxon>Eukaryota</taxon>
        <taxon>Viridiplantae</taxon>
        <taxon>Streptophyta</taxon>
        <taxon>Embryophyta</taxon>
        <taxon>Tracheophyta</taxon>
        <taxon>Spermatophyta</taxon>
        <taxon>Magnoliopsida</taxon>
        <taxon>eudicotyledons</taxon>
        <taxon>Gunneridae</taxon>
        <taxon>Pentapetalae</taxon>
        <taxon>rosids</taxon>
        <taxon>fabids</taxon>
        <taxon>Fabales</taxon>
        <taxon>Fabaceae</taxon>
        <taxon>Papilionoideae</taxon>
        <taxon>50 kb inversion clade</taxon>
        <taxon>NPAAA clade</taxon>
        <taxon>indigoferoid/millettioid clade</taxon>
        <taxon>Phaseoleae</taxon>
        <taxon>Phaseolus</taxon>
    </lineage>
</organism>
<dbReference type="PANTHER" id="PTHR46807:SF1">
    <property type="entry name" value="TRANSCRIPTION FACTOR PIF3"/>
    <property type="match status" value="1"/>
</dbReference>
<dbReference type="Gene3D" id="4.10.280.10">
    <property type="entry name" value="Helix-loop-helix DNA-binding domain"/>
    <property type="match status" value="1"/>
</dbReference>
<sequence length="291" mass="31429">MGSDKGAFTEVKDVVEESVGVKKEVPARRIGAKISCSAEVHNLSERDLFMQRRRDSINEKMRALQELIPNRNKIMSMGTGLYMPAMILPPGIQHVHAPQMGPFCPIGVGMQMRLGVGCGMGMLDANDESCRFTMVHVPQMQGTKLATAHAPGSTALHGMTNGQVFGLLIFSFPGESFMKPSILGLNSCGTTLMENVGSVSACNLKDTMPHVNSQDAQNSKGCNSTNQMSTQFCLLTNLVSLCNISWLALRFGIVMMCEATTGGFEHSTLVRNSGHATSTNYRGATNPHERG</sequence>
<keyword evidence="4" id="KW-0539">Nucleus</keyword>
<dbReference type="InterPro" id="IPR044273">
    <property type="entry name" value="PIF3-like"/>
</dbReference>
<protein>
    <recommendedName>
        <fullName evidence="7">BHLH domain-containing protein</fullName>
    </recommendedName>
</protein>
<comment type="subcellular location">
    <subcellularLocation>
        <location evidence="1">Nucleus</location>
    </subcellularLocation>
</comment>
<proteinExistence type="predicted"/>
<dbReference type="AlphaFoldDB" id="A0AAN9RNV0"/>
<dbReference type="InterPro" id="IPR036638">
    <property type="entry name" value="HLH_DNA-bd_sf"/>
</dbReference>
<evidence type="ECO:0000313" key="5">
    <source>
        <dbReference type="EMBL" id="KAK7379144.1"/>
    </source>
</evidence>
<dbReference type="Proteomes" id="UP001374584">
    <property type="component" value="Unassembled WGS sequence"/>
</dbReference>
<dbReference type="GO" id="GO:0007165">
    <property type="term" value="P:signal transduction"/>
    <property type="evidence" value="ECO:0007669"/>
    <property type="project" value="UniProtKB-ARBA"/>
</dbReference>
<reference evidence="5 6" key="1">
    <citation type="submission" date="2024-01" db="EMBL/GenBank/DDBJ databases">
        <title>The genomes of 5 underutilized Papilionoideae crops provide insights into root nodulation and disease resistanc.</title>
        <authorList>
            <person name="Jiang F."/>
        </authorList>
    </citation>
    <scope>NUCLEOTIDE SEQUENCE [LARGE SCALE GENOMIC DNA]</scope>
    <source>
        <strain evidence="5">JINMINGXINNONG_FW02</strain>
        <tissue evidence="5">Leaves</tissue>
    </source>
</reference>
<evidence type="ECO:0000256" key="4">
    <source>
        <dbReference type="ARBA" id="ARBA00023242"/>
    </source>
</evidence>
<dbReference type="GO" id="GO:0003700">
    <property type="term" value="F:DNA-binding transcription factor activity"/>
    <property type="evidence" value="ECO:0007669"/>
    <property type="project" value="InterPro"/>
</dbReference>
<keyword evidence="2" id="KW-0805">Transcription regulation</keyword>
<evidence type="ECO:0000313" key="6">
    <source>
        <dbReference type="Proteomes" id="UP001374584"/>
    </source>
</evidence>
<dbReference type="GO" id="GO:0005634">
    <property type="term" value="C:nucleus"/>
    <property type="evidence" value="ECO:0007669"/>
    <property type="project" value="UniProtKB-SubCell"/>
</dbReference>
<keyword evidence="6" id="KW-1185">Reference proteome</keyword>